<evidence type="ECO:0000313" key="6">
    <source>
        <dbReference type="Proteomes" id="UP000030708"/>
    </source>
</evidence>
<dbReference type="InterPro" id="IPR042202">
    <property type="entry name" value="Duffy-ag-bd_sf"/>
</dbReference>
<dbReference type="InterPro" id="IPR054595">
    <property type="entry name" value="DBL_C"/>
</dbReference>
<dbReference type="FunFam" id="1.20.58.830:FF:000005">
    <property type="entry name" value="Erythrocyte membrane protein 1, PfEMP1"/>
    <property type="match status" value="1"/>
</dbReference>
<feature type="compositionally biased region" description="Polar residues" evidence="2">
    <location>
        <begin position="512"/>
        <end position="522"/>
    </location>
</feature>
<dbReference type="AlphaFoldDB" id="A0A024VX24"/>
<feature type="domain" description="Duffy-binding-like" evidence="4">
    <location>
        <begin position="119"/>
        <end position="260"/>
    </location>
</feature>
<feature type="compositionally biased region" description="Low complexity" evidence="2">
    <location>
        <begin position="322"/>
        <end position="346"/>
    </location>
</feature>
<gene>
    <name evidence="5" type="ORF">PFTANZ_06016</name>
</gene>
<feature type="region of interest" description="Disordered" evidence="2">
    <location>
        <begin position="319"/>
        <end position="359"/>
    </location>
</feature>
<feature type="region of interest" description="Disordered" evidence="2">
    <location>
        <begin position="416"/>
        <end position="446"/>
    </location>
</feature>
<feature type="domain" description="Duffy-antigen binding" evidence="3">
    <location>
        <begin position="1"/>
        <end position="115"/>
    </location>
</feature>
<feature type="coiled-coil region" evidence="1">
    <location>
        <begin position="186"/>
        <end position="247"/>
    </location>
</feature>
<dbReference type="Pfam" id="PF05424">
    <property type="entry name" value="Duffy_binding"/>
    <property type="match status" value="2"/>
</dbReference>
<dbReference type="EMBL" id="KI926762">
    <property type="protein sequence ID" value="ETW33264.1"/>
    <property type="molecule type" value="Genomic_DNA"/>
</dbReference>
<dbReference type="Pfam" id="PF22672">
    <property type="entry name" value="DBL_C"/>
    <property type="match status" value="1"/>
</dbReference>
<accession>A0A024VX24</accession>
<keyword evidence="1" id="KW-0175">Coiled coil</keyword>
<feature type="compositionally biased region" description="Polar residues" evidence="2">
    <location>
        <begin position="535"/>
        <end position="547"/>
    </location>
</feature>
<name>A0A024VX24_PLAFA</name>
<sequence length="547" mass="62508">MLARSFADIGDIIRGKDLYLGDNGKDRLEENLRKIFGKIHEAVTSTTGKNRQALRDRYNDNGGNYYKLREDWWNNNRKMDKMINIFDNHVLMDKKCRCKTNVVPTYFDYVPQYLRWFEEWAEDFCTKRKHKLQNAIKNCRGPSGTDKYCDLNGYNCEQTIRVDNKLVEGADCKKCTVPCDNFVHWIDNQKKEFEKQKEKYTKEMQKAEKTRQETNGTINNLYVGDFYKNLQENYPKVEEFLKKLNDESICKKPPKEHDDLHDNEIDQRDLKIEDEDEVEEEEVCEIVDGILTGSGNLDEACKQKYDGKYYGWRCVPTTSGDSTATSSSVTATSSSVTATSRTTRAAPGGVPTTGSGNDGAICVPPRRRKLYLHKIEGVDTTDDKSLRKWFIETAAIETFFAWHEFKEHWRLQKQAELQRQQENGGRLATLNGDSEDDKNNPEKLLKVGTIPPDFLRLMFYTLGDYRDILYSGGNDTSDSKSTSNSNDIKNIVLEASGTQEEKEKMRQIQEQLKTFFSNSGDKPSTGTSPGSSSGRATSQTGTHSPSS</sequence>
<evidence type="ECO:0000259" key="3">
    <source>
        <dbReference type="Pfam" id="PF05424"/>
    </source>
</evidence>
<dbReference type="InterPro" id="IPR008602">
    <property type="entry name" value="Duffy-antigen-binding"/>
</dbReference>
<dbReference type="GO" id="GO:0016020">
    <property type="term" value="C:membrane"/>
    <property type="evidence" value="ECO:0007669"/>
    <property type="project" value="InterPro"/>
</dbReference>
<feature type="non-terminal residue" evidence="5">
    <location>
        <position position="547"/>
    </location>
</feature>
<protein>
    <recommendedName>
        <fullName evidence="7">Duffy-binding-like domain-containing protein</fullName>
    </recommendedName>
</protein>
<evidence type="ECO:0000313" key="5">
    <source>
        <dbReference type="EMBL" id="ETW33264.1"/>
    </source>
</evidence>
<dbReference type="Proteomes" id="UP000030708">
    <property type="component" value="Unassembled WGS sequence"/>
</dbReference>
<dbReference type="GO" id="GO:0046789">
    <property type="term" value="F:host cell surface receptor binding"/>
    <property type="evidence" value="ECO:0007669"/>
    <property type="project" value="InterPro"/>
</dbReference>
<evidence type="ECO:0000259" key="4">
    <source>
        <dbReference type="Pfam" id="PF22672"/>
    </source>
</evidence>
<feature type="compositionally biased region" description="Low complexity" evidence="2">
    <location>
        <begin position="523"/>
        <end position="534"/>
    </location>
</feature>
<feature type="domain" description="Duffy-antigen binding" evidence="3">
    <location>
        <begin position="361"/>
        <end position="525"/>
    </location>
</feature>
<reference evidence="5 6" key="1">
    <citation type="submission" date="2013-02" db="EMBL/GenBank/DDBJ databases">
        <title>The Genome Annotation of Plasmodium falciparum Tanzania (2000708).</title>
        <authorList>
            <consortium name="The Broad Institute Genome Sequencing Platform"/>
            <consortium name="The Broad Institute Genome Sequencing Center for Infectious Disease"/>
            <person name="Neafsey D."/>
            <person name="Hoffman S."/>
            <person name="Volkman S."/>
            <person name="Rosenthal P."/>
            <person name="Walker B."/>
            <person name="Young S.K."/>
            <person name="Zeng Q."/>
            <person name="Gargeya S."/>
            <person name="Fitzgerald M."/>
            <person name="Haas B."/>
            <person name="Abouelleil A."/>
            <person name="Allen A.W."/>
            <person name="Alvarado L."/>
            <person name="Arachchi H.M."/>
            <person name="Berlin A.M."/>
            <person name="Chapman S.B."/>
            <person name="Gainer-Dewar J."/>
            <person name="Goldberg J."/>
            <person name="Griggs A."/>
            <person name="Gujja S."/>
            <person name="Hansen M."/>
            <person name="Howarth C."/>
            <person name="Imamovic A."/>
            <person name="Ireland A."/>
            <person name="Larimer J."/>
            <person name="McCowan C."/>
            <person name="Murphy C."/>
            <person name="Pearson M."/>
            <person name="Poon T.W."/>
            <person name="Priest M."/>
            <person name="Roberts A."/>
            <person name="Saif S."/>
            <person name="Shea T."/>
            <person name="Sisk P."/>
            <person name="Sykes S."/>
            <person name="Wortman J."/>
            <person name="Nusbaum C."/>
            <person name="Birren B."/>
        </authorList>
    </citation>
    <scope>NUCLEOTIDE SEQUENCE [LARGE SCALE GENOMIC DNA]</scope>
    <source>
        <strain evidence="6">Tanzania (2000708)</strain>
    </source>
</reference>
<feature type="region of interest" description="Disordered" evidence="2">
    <location>
        <begin position="512"/>
        <end position="547"/>
    </location>
</feature>
<reference evidence="5 6" key="2">
    <citation type="submission" date="2013-02" db="EMBL/GenBank/DDBJ databases">
        <title>The Genome Sequence of Plasmodium falciparum Tanzania (2000708).</title>
        <authorList>
            <consortium name="The Broad Institute Genome Sequencing Platform"/>
            <consortium name="The Broad Institute Genome Sequencing Center for Infectious Disease"/>
            <person name="Neafsey D."/>
            <person name="Cheeseman I."/>
            <person name="Volkman S."/>
            <person name="Adams J."/>
            <person name="Walker B."/>
            <person name="Young S.K."/>
            <person name="Zeng Q."/>
            <person name="Gargeya S."/>
            <person name="Fitzgerald M."/>
            <person name="Haas B."/>
            <person name="Abouelleil A."/>
            <person name="Alvarado L."/>
            <person name="Arachchi H.M."/>
            <person name="Berlin A.M."/>
            <person name="Chapman S.B."/>
            <person name="Dewar J."/>
            <person name="Goldberg J."/>
            <person name="Griggs A."/>
            <person name="Gujja S."/>
            <person name="Hansen M."/>
            <person name="Howarth C."/>
            <person name="Imamovic A."/>
            <person name="Larimer J."/>
            <person name="McCowan C."/>
            <person name="Murphy C."/>
            <person name="Neiman D."/>
            <person name="Pearson M."/>
            <person name="Priest M."/>
            <person name="Roberts A."/>
            <person name="Saif S."/>
            <person name="Shea T."/>
            <person name="Sisk P."/>
            <person name="Sykes S."/>
            <person name="Wortman J."/>
            <person name="Nusbaum C."/>
            <person name="Birren B."/>
        </authorList>
    </citation>
    <scope>NUCLEOTIDE SEQUENCE [LARGE SCALE GENOMIC DNA]</scope>
    <source>
        <strain evidence="6">Tanzania (2000708)</strain>
    </source>
</reference>
<evidence type="ECO:0008006" key="7">
    <source>
        <dbReference type="Google" id="ProtNLM"/>
    </source>
</evidence>
<evidence type="ECO:0000256" key="2">
    <source>
        <dbReference type="SAM" id="MobiDB-lite"/>
    </source>
</evidence>
<proteinExistence type="predicted"/>
<dbReference type="Gene3D" id="1.20.1310.20">
    <property type="entry name" value="Duffy-antigen binding domain"/>
    <property type="match status" value="2"/>
</dbReference>
<evidence type="ECO:0000256" key="1">
    <source>
        <dbReference type="SAM" id="Coils"/>
    </source>
</evidence>
<dbReference type="Gene3D" id="1.20.58.830">
    <property type="match status" value="1"/>
</dbReference>
<organism evidence="5 6">
    <name type="scientific">Plasmodium falciparum Tanzania</name>
    <name type="common">2000708</name>
    <dbReference type="NCBI Taxonomy" id="1036725"/>
    <lineage>
        <taxon>Eukaryota</taxon>
        <taxon>Sar</taxon>
        <taxon>Alveolata</taxon>
        <taxon>Apicomplexa</taxon>
        <taxon>Aconoidasida</taxon>
        <taxon>Haemosporida</taxon>
        <taxon>Plasmodiidae</taxon>
        <taxon>Plasmodium</taxon>
        <taxon>Plasmodium (Laverania)</taxon>
    </lineage>
</organism>
<dbReference type="SUPFAM" id="SSF140924">
    <property type="entry name" value="Duffy binding domain-like"/>
    <property type="match status" value="2"/>
</dbReference>